<feature type="transmembrane region" description="Helical" evidence="1">
    <location>
        <begin position="244"/>
        <end position="262"/>
    </location>
</feature>
<feature type="transmembrane region" description="Helical" evidence="1">
    <location>
        <begin position="51"/>
        <end position="70"/>
    </location>
</feature>
<dbReference type="OrthoDB" id="3776971at2"/>
<name>A0A1H5Z3N0_9VIBR</name>
<keyword evidence="3" id="KW-1185">Reference proteome</keyword>
<reference evidence="3" key="1">
    <citation type="submission" date="2016-10" db="EMBL/GenBank/DDBJ databases">
        <authorList>
            <person name="Varghese N."/>
            <person name="Submissions S."/>
        </authorList>
    </citation>
    <scope>NUCLEOTIDE SEQUENCE [LARGE SCALE GENOMIC DNA]</scope>
    <source>
        <strain evidence="3">CGMCC 1.7062</strain>
    </source>
</reference>
<gene>
    <name evidence="2" type="ORF">SAMN04488244_110138</name>
</gene>
<evidence type="ECO:0000313" key="3">
    <source>
        <dbReference type="Proteomes" id="UP000236721"/>
    </source>
</evidence>
<keyword evidence="1" id="KW-0812">Transmembrane</keyword>
<accession>A0A1H5Z3N0</accession>
<feature type="transmembrane region" description="Helical" evidence="1">
    <location>
        <begin position="91"/>
        <end position="114"/>
    </location>
</feature>
<dbReference type="RefSeq" id="WP_103880597.1">
    <property type="nucleotide sequence ID" value="NZ_FNVG01000010.1"/>
</dbReference>
<dbReference type="InterPro" id="IPR021552">
    <property type="entry name" value="ArsP_2"/>
</dbReference>
<organism evidence="2 3">
    <name type="scientific">Vibrio hangzhouensis</name>
    <dbReference type="NCBI Taxonomy" id="462991"/>
    <lineage>
        <taxon>Bacteria</taxon>
        <taxon>Pseudomonadati</taxon>
        <taxon>Pseudomonadota</taxon>
        <taxon>Gammaproteobacteria</taxon>
        <taxon>Vibrionales</taxon>
        <taxon>Vibrionaceae</taxon>
        <taxon>Vibrio</taxon>
    </lineage>
</organism>
<dbReference type="AlphaFoldDB" id="A0A1H5Z3N0"/>
<dbReference type="EMBL" id="FNVG01000010">
    <property type="protein sequence ID" value="SEG30235.1"/>
    <property type="molecule type" value="Genomic_DNA"/>
</dbReference>
<evidence type="ECO:0000256" key="1">
    <source>
        <dbReference type="SAM" id="Phobius"/>
    </source>
</evidence>
<feature type="transmembrane region" description="Helical" evidence="1">
    <location>
        <begin position="120"/>
        <end position="140"/>
    </location>
</feature>
<feature type="transmembrane region" description="Helical" evidence="1">
    <location>
        <begin position="327"/>
        <end position="352"/>
    </location>
</feature>
<feature type="transmembrane region" description="Helical" evidence="1">
    <location>
        <begin position="147"/>
        <end position="167"/>
    </location>
</feature>
<dbReference type="Proteomes" id="UP000236721">
    <property type="component" value="Unassembled WGS sequence"/>
</dbReference>
<feature type="transmembrane region" description="Helical" evidence="1">
    <location>
        <begin position="383"/>
        <end position="405"/>
    </location>
</feature>
<sequence>MQFVKKFPLLNGLKLEPFTPRHKRMLLPVVMLTLLVANDTRETAVHALSDAFWAVSCYVAFTLILYHLIARLFSSPNRLVELYHHSPHHQVVFSSLLGALPGCGGAIIVTTQFVTGRVGFGSVVAVLTATMGDAAFVILASKPNVGIGLVLLGVVVGILTGFLVNHLHCADFLRPTSGIQKDLPHRSLNACPCDSSQTPSTNQQVAMNLQGQFWKWLIAPALFVSITLSLQIDVNEQLRLPEHGIEWLGAILSVVMMCLWACTNEIKGHQKTVAEGHKVSYSHPIQKAAQDTHFVSAWVISAFLAFELLFLFADIDLARALSGYGPYMPLIGMVVGLLPGCGPQILITGLYLTGSVPMSGQIANAISNDGDALFPAIALAPKAAIAATFYSAVPALVVGYGYYWLFEL</sequence>
<dbReference type="NCBIfam" id="NF037962">
    <property type="entry name" value="arsenic_eff"/>
    <property type="match status" value="1"/>
</dbReference>
<evidence type="ECO:0000313" key="2">
    <source>
        <dbReference type="EMBL" id="SEG30235.1"/>
    </source>
</evidence>
<dbReference type="Pfam" id="PF11449">
    <property type="entry name" value="ArsP_2"/>
    <property type="match status" value="1"/>
</dbReference>
<protein>
    <submittedName>
        <fullName evidence="2">Putative, 10TM heavy-metal exporter</fullName>
    </submittedName>
</protein>
<feature type="transmembrane region" description="Helical" evidence="1">
    <location>
        <begin position="213"/>
        <end position="232"/>
    </location>
</feature>
<proteinExistence type="predicted"/>
<keyword evidence="1" id="KW-1133">Transmembrane helix</keyword>
<feature type="transmembrane region" description="Helical" evidence="1">
    <location>
        <begin position="295"/>
        <end position="315"/>
    </location>
</feature>
<keyword evidence="1" id="KW-0472">Membrane</keyword>